<organism evidence="3 4">
    <name type="scientific">Schizosaccharomyces cryophilus (strain OY26 / ATCC MYA-4695 / CBS 11777 / NBRC 106824 / NRRL Y48691)</name>
    <name type="common">Fission yeast</name>
    <dbReference type="NCBI Taxonomy" id="653667"/>
    <lineage>
        <taxon>Eukaryota</taxon>
        <taxon>Fungi</taxon>
        <taxon>Dikarya</taxon>
        <taxon>Ascomycota</taxon>
        <taxon>Taphrinomycotina</taxon>
        <taxon>Schizosaccharomycetes</taxon>
        <taxon>Schizosaccharomycetales</taxon>
        <taxon>Schizosaccharomycetaceae</taxon>
        <taxon>Schizosaccharomyces</taxon>
    </lineage>
</organism>
<proteinExistence type="predicted"/>
<dbReference type="GeneID" id="25035996"/>
<dbReference type="RefSeq" id="XP_013022228.1">
    <property type="nucleotide sequence ID" value="XM_013166774.1"/>
</dbReference>
<reference evidence="3 4" key="1">
    <citation type="journal article" date="2011" name="Science">
        <title>Comparative functional genomics of the fission yeasts.</title>
        <authorList>
            <person name="Rhind N."/>
            <person name="Chen Z."/>
            <person name="Yassour M."/>
            <person name="Thompson D.A."/>
            <person name="Haas B.J."/>
            <person name="Habib N."/>
            <person name="Wapinski I."/>
            <person name="Roy S."/>
            <person name="Lin M.F."/>
            <person name="Heiman D.I."/>
            <person name="Young S.K."/>
            <person name="Furuya K."/>
            <person name="Guo Y."/>
            <person name="Pidoux A."/>
            <person name="Chen H.M."/>
            <person name="Robbertse B."/>
            <person name="Goldberg J.M."/>
            <person name="Aoki K."/>
            <person name="Bayne E.H."/>
            <person name="Berlin A.M."/>
            <person name="Desjardins C.A."/>
            <person name="Dobbs E."/>
            <person name="Dukaj L."/>
            <person name="Fan L."/>
            <person name="FitzGerald M.G."/>
            <person name="French C."/>
            <person name="Gujja S."/>
            <person name="Hansen K."/>
            <person name="Keifenheim D."/>
            <person name="Levin J.Z."/>
            <person name="Mosher R.A."/>
            <person name="Mueller C.A."/>
            <person name="Pfiffner J."/>
            <person name="Priest M."/>
            <person name="Russ C."/>
            <person name="Smialowska A."/>
            <person name="Swoboda P."/>
            <person name="Sykes S.M."/>
            <person name="Vaughn M."/>
            <person name="Vengrova S."/>
            <person name="Yoder R."/>
            <person name="Zeng Q."/>
            <person name="Allshire R."/>
            <person name="Baulcombe D."/>
            <person name="Birren B.W."/>
            <person name="Brown W."/>
            <person name="Ekwall K."/>
            <person name="Kellis M."/>
            <person name="Leatherwood J."/>
            <person name="Levin H."/>
            <person name="Margalit H."/>
            <person name="Martienssen R."/>
            <person name="Nieduszynski C.A."/>
            <person name="Spatafora J.W."/>
            <person name="Friedman N."/>
            <person name="Dalgaard J.Z."/>
            <person name="Baumann P."/>
            <person name="Niki H."/>
            <person name="Regev A."/>
            <person name="Nusbaum C."/>
        </authorList>
    </citation>
    <scope>NUCLEOTIDE SEQUENCE [LARGE SCALE GENOMIC DNA]</scope>
    <source>
        <strain evidence="4">OY26 / ATCC MYA-4695 / CBS 11777 / NBRC 106824 / NRRL Y48691</strain>
    </source>
</reference>
<dbReference type="GO" id="GO:0000398">
    <property type="term" value="P:mRNA splicing, via spliceosome"/>
    <property type="evidence" value="ECO:0007669"/>
    <property type="project" value="EnsemblFungi"/>
</dbReference>
<keyword evidence="1" id="KW-0489">Methyltransferase</keyword>
<name>S9VXQ1_SCHCR</name>
<dbReference type="EMBL" id="KE546989">
    <property type="protein sequence ID" value="EPY52343.1"/>
    <property type="molecule type" value="Genomic_DNA"/>
</dbReference>
<dbReference type="PANTHER" id="PTHR13393:SF0">
    <property type="entry name" value="RNA N6-ADENOSINE-METHYLTRANSFERASE METTL16"/>
    <property type="match status" value="1"/>
</dbReference>
<sequence length="262" mass="30884">MEDKINLELRSENHSLLSKHPSSQEFSFVMCNPPFYGNEEELMNNKERVPYAVCTGSKNEMITQGGEVDFARRILQESKYRRDISWFTCLLGKKSSLVDVVQDLRNEKIDNYGIYEINLGKTKRWILSWSYSHRRPYNHLIRPASFSLPKLLPRKTLYEWNVGMDKQTFFETLDRFLDTMNVECSRHDDKVSVFSNGISWSRKARRMSKHQNPSQTNMGDNLWCTVCYNNDKGQCCWTEGKDYLVYESFCSTLHRKFKENSS</sequence>
<evidence type="ECO:0000256" key="1">
    <source>
        <dbReference type="ARBA" id="ARBA00022603"/>
    </source>
</evidence>
<dbReference type="InterPro" id="IPR029063">
    <property type="entry name" value="SAM-dependent_MTases_sf"/>
</dbReference>
<accession>S9VXQ1</accession>
<dbReference type="STRING" id="653667.S9VXQ1"/>
<dbReference type="GO" id="GO:0070475">
    <property type="term" value="P:rRNA base methylation"/>
    <property type="evidence" value="ECO:0007669"/>
    <property type="project" value="TreeGrafter"/>
</dbReference>
<dbReference type="SMR" id="S9VXQ1"/>
<dbReference type="Gene3D" id="3.40.50.150">
    <property type="entry name" value="Vaccinia Virus protein VP39"/>
    <property type="match status" value="1"/>
</dbReference>
<dbReference type="GO" id="GO:0005634">
    <property type="term" value="C:nucleus"/>
    <property type="evidence" value="ECO:0007669"/>
    <property type="project" value="TreeGrafter"/>
</dbReference>
<dbReference type="GO" id="GO:0120049">
    <property type="term" value="P:snRNA (adenine-N6)-methylation"/>
    <property type="evidence" value="ECO:0007669"/>
    <property type="project" value="EnsemblFungi"/>
</dbReference>
<evidence type="ECO:0000313" key="4">
    <source>
        <dbReference type="Proteomes" id="UP000015464"/>
    </source>
</evidence>
<evidence type="ECO:0000313" key="3">
    <source>
        <dbReference type="EMBL" id="EPY52343.1"/>
    </source>
</evidence>
<gene>
    <name evidence="3" type="ORF">SPOG_01669</name>
</gene>
<dbReference type="OrthoDB" id="514248at2759"/>
<dbReference type="GO" id="GO:0120048">
    <property type="term" value="F:U6 snRNA (adenine-(43)-N(6))-methyltransferase activity"/>
    <property type="evidence" value="ECO:0007669"/>
    <property type="project" value="EnsemblFungi"/>
</dbReference>
<dbReference type="PANTHER" id="PTHR13393">
    <property type="entry name" value="SAM-DEPENDENT METHYLTRANSFERASE"/>
    <property type="match status" value="1"/>
</dbReference>
<evidence type="ECO:0000256" key="2">
    <source>
        <dbReference type="ARBA" id="ARBA00022679"/>
    </source>
</evidence>
<dbReference type="AlphaFoldDB" id="S9VXQ1"/>
<protein>
    <submittedName>
        <fullName evidence="3">DUF890 family protein</fullName>
    </submittedName>
</protein>
<dbReference type="Pfam" id="PF05971">
    <property type="entry name" value="Methyltransf_10"/>
    <property type="match status" value="1"/>
</dbReference>
<dbReference type="OMA" id="HQGRYDF"/>
<keyword evidence="2" id="KW-0808">Transferase</keyword>
<dbReference type="InterPro" id="IPR010286">
    <property type="entry name" value="METTL16/RlmF"/>
</dbReference>
<dbReference type="Proteomes" id="UP000015464">
    <property type="component" value="Unassembled WGS sequence"/>
</dbReference>
<dbReference type="HOGENOM" id="CLU_027534_4_0_1"/>
<keyword evidence="4" id="KW-1185">Reference proteome</keyword>
<dbReference type="eggNOG" id="KOG2912">
    <property type="taxonomic scope" value="Eukaryota"/>
</dbReference>